<gene>
    <name evidence="1" type="ORF">ACFSX5_17575</name>
</gene>
<evidence type="ECO:0000313" key="2">
    <source>
        <dbReference type="Proteomes" id="UP001597521"/>
    </source>
</evidence>
<proteinExistence type="predicted"/>
<dbReference type="Proteomes" id="UP001597521">
    <property type="component" value="Unassembled WGS sequence"/>
</dbReference>
<comment type="caution">
    <text evidence="1">The sequence shown here is derived from an EMBL/GenBank/DDBJ whole genome shotgun (WGS) entry which is preliminary data.</text>
</comment>
<name>A0ABW5QPG6_9HYPH</name>
<dbReference type="EMBL" id="JBHUNP010000001">
    <property type="protein sequence ID" value="MFD2649600.1"/>
    <property type="molecule type" value="Genomic_DNA"/>
</dbReference>
<keyword evidence="2" id="KW-1185">Reference proteome</keyword>
<accession>A0ABW5QPG6</accession>
<dbReference type="RefSeq" id="WP_386835170.1">
    <property type="nucleotide sequence ID" value="NZ_JBHUNP010000001.1"/>
</dbReference>
<dbReference type="InterPro" id="IPR021327">
    <property type="entry name" value="DUF2934"/>
</dbReference>
<reference evidence="2" key="1">
    <citation type="journal article" date="2019" name="Int. J. Syst. Evol. Microbiol.">
        <title>The Global Catalogue of Microorganisms (GCM) 10K type strain sequencing project: providing services to taxonomists for standard genome sequencing and annotation.</title>
        <authorList>
            <consortium name="The Broad Institute Genomics Platform"/>
            <consortium name="The Broad Institute Genome Sequencing Center for Infectious Disease"/>
            <person name="Wu L."/>
            <person name="Ma J."/>
        </authorList>
    </citation>
    <scope>NUCLEOTIDE SEQUENCE [LARGE SCALE GENOMIC DNA]</scope>
    <source>
        <strain evidence="2">CCM 7427</strain>
    </source>
</reference>
<dbReference type="Pfam" id="PF11154">
    <property type="entry name" value="DUF2934"/>
    <property type="match status" value="1"/>
</dbReference>
<protein>
    <submittedName>
        <fullName evidence="1">DUF2934 domain-containing protein</fullName>
    </submittedName>
</protein>
<sequence length="56" mass="6448">MEDRIKERAYQLWEADGRPEGTDQVYWFKAVAELAADTAKSLKPARKRPARTRKAA</sequence>
<evidence type="ECO:0000313" key="1">
    <source>
        <dbReference type="EMBL" id="MFD2649600.1"/>
    </source>
</evidence>
<organism evidence="1 2">
    <name type="scientific">Devosia albogilva</name>
    <dbReference type="NCBI Taxonomy" id="429726"/>
    <lineage>
        <taxon>Bacteria</taxon>
        <taxon>Pseudomonadati</taxon>
        <taxon>Pseudomonadota</taxon>
        <taxon>Alphaproteobacteria</taxon>
        <taxon>Hyphomicrobiales</taxon>
        <taxon>Devosiaceae</taxon>
        <taxon>Devosia</taxon>
    </lineage>
</organism>